<dbReference type="InterPro" id="IPR001667">
    <property type="entry name" value="DDH_dom"/>
</dbReference>
<dbReference type="FunFam" id="3.90.1640.30:FF:000001">
    <property type="entry name" value="Single-stranded-DNA-specific exonuclease RecJ"/>
    <property type="match status" value="1"/>
</dbReference>
<evidence type="ECO:0000256" key="5">
    <source>
        <dbReference type="ARBA" id="ARBA00022839"/>
    </source>
</evidence>
<dbReference type="InterPro" id="IPR003156">
    <property type="entry name" value="DHHA1_dom"/>
</dbReference>
<feature type="domain" description="RecJ OB" evidence="8">
    <location>
        <begin position="466"/>
        <end position="564"/>
    </location>
</feature>
<comment type="similarity">
    <text evidence="1">Belongs to the RecJ family.</text>
</comment>
<dbReference type="InterPro" id="IPR051673">
    <property type="entry name" value="SSDNA_exonuclease_RecJ"/>
</dbReference>
<dbReference type="GO" id="GO:0003676">
    <property type="term" value="F:nucleic acid binding"/>
    <property type="evidence" value="ECO:0007669"/>
    <property type="project" value="InterPro"/>
</dbReference>
<dbReference type="GO" id="GO:0006281">
    <property type="term" value="P:DNA repair"/>
    <property type="evidence" value="ECO:0007669"/>
    <property type="project" value="InterPro"/>
</dbReference>
<accession>A0AAX2J1Q9</accession>
<organism evidence="9 10">
    <name type="scientific">Kingella kingae</name>
    <dbReference type="NCBI Taxonomy" id="504"/>
    <lineage>
        <taxon>Bacteria</taxon>
        <taxon>Pseudomonadati</taxon>
        <taxon>Pseudomonadota</taxon>
        <taxon>Betaproteobacteria</taxon>
        <taxon>Neisseriales</taxon>
        <taxon>Neisseriaceae</taxon>
        <taxon>Kingella</taxon>
    </lineage>
</organism>
<name>A0AAX2J1Q9_KINKI</name>
<evidence type="ECO:0000256" key="2">
    <source>
        <dbReference type="ARBA" id="ARBA00019841"/>
    </source>
</evidence>
<dbReference type="NCBIfam" id="TIGR00644">
    <property type="entry name" value="recJ"/>
    <property type="match status" value="1"/>
</dbReference>
<sequence length="570" mass="63042">MSHTKQIATRPVVAEVQAALQNAGTPPLLAQLYAARHVQSVDELGDSLSQLIPYTQLKNCEAAAERLATAIEQRQKILIIADYDADGATACSVGIKGLRNMGAVVDFFVPNRFEHGYGLTPELADIAAQMGAQLILTVDNGISSQEGVARAKALGIDTVVTDHHTAGSSVPDCIIVNPNQRGCDFPSKSLAGVGVIFYVLMALRAQLRSRGYFQQAGLPEPNLGNLLDLVALGTVADVVPLDHNNRILVSQGLKRIRAGKMSHGIRALFEIARRDTRKAQPFDMGFALGPRINAAGRLDDMSIGISCLLSDNLPYAQQIASELNQLNQTRQEIEQGMLQEVLALCPDVLPSSQTTLSVYHEQFHQGVVGIVASRLKDRFYRPVFVFAPSDDGELRGSGRSIAGLHLRDALDMVAKRCPDMIVKFGGHAMAAGLTLRKHRFDEFCQVFEDVVQGLVNEDILSQTYLTDGSLHGSDITLEQADLINRQVWGQNFPPPSFSDEFDVVRQQFMGKEQKHKKAWLQKDGYEFEAMFWRCEDELPNKIRIVYRPTVNEWNGNQELQLYVDYWERAV</sequence>
<dbReference type="InterPro" id="IPR004610">
    <property type="entry name" value="RecJ"/>
</dbReference>
<evidence type="ECO:0000256" key="1">
    <source>
        <dbReference type="ARBA" id="ARBA00005915"/>
    </source>
</evidence>
<protein>
    <recommendedName>
        <fullName evidence="2">Single-stranded-DNA-specific exonuclease RecJ</fullName>
    </recommendedName>
</protein>
<dbReference type="InterPro" id="IPR038763">
    <property type="entry name" value="DHH_sf"/>
</dbReference>
<proteinExistence type="inferred from homology"/>
<dbReference type="PANTHER" id="PTHR30255">
    <property type="entry name" value="SINGLE-STRANDED-DNA-SPECIFIC EXONUCLEASE RECJ"/>
    <property type="match status" value="1"/>
</dbReference>
<gene>
    <name evidence="9" type="primary">recJ</name>
    <name evidence="9" type="ORF">NCTC10529_00245</name>
</gene>
<evidence type="ECO:0000313" key="10">
    <source>
        <dbReference type="Proteomes" id="UP000248598"/>
    </source>
</evidence>
<keyword evidence="3" id="KW-0540">Nuclease</keyword>
<feature type="domain" description="DHHA1" evidence="7">
    <location>
        <begin position="358"/>
        <end position="452"/>
    </location>
</feature>
<dbReference type="Pfam" id="PF01368">
    <property type="entry name" value="DHH"/>
    <property type="match status" value="1"/>
</dbReference>
<dbReference type="Gene3D" id="3.10.310.30">
    <property type="match status" value="1"/>
</dbReference>
<evidence type="ECO:0000313" key="9">
    <source>
        <dbReference type="EMBL" id="SQH24094.1"/>
    </source>
</evidence>
<dbReference type="GeneID" id="93261567"/>
<dbReference type="GO" id="GO:0006310">
    <property type="term" value="P:DNA recombination"/>
    <property type="evidence" value="ECO:0007669"/>
    <property type="project" value="InterPro"/>
</dbReference>
<feature type="domain" description="DDH" evidence="6">
    <location>
        <begin position="76"/>
        <end position="234"/>
    </location>
</feature>
<dbReference type="RefSeq" id="WP_003788336.1">
    <property type="nucleotide sequence ID" value="NZ_CP091518.1"/>
</dbReference>
<reference evidence="9 10" key="1">
    <citation type="submission" date="2018-06" db="EMBL/GenBank/DDBJ databases">
        <authorList>
            <consortium name="Pathogen Informatics"/>
            <person name="Doyle S."/>
        </authorList>
    </citation>
    <scope>NUCLEOTIDE SEQUENCE [LARGE SCALE GENOMIC DNA]</scope>
    <source>
        <strain evidence="9 10">NCTC10529</strain>
    </source>
</reference>
<evidence type="ECO:0000259" key="6">
    <source>
        <dbReference type="Pfam" id="PF01368"/>
    </source>
</evidence>
<dbReference type="Proteomes" id="UP000248598">
    <property type="component" value="Chromosome 1"/>
</dbReference>
<dbReference type="SUPFAM" id="SSF64182">
    <property type="entry name" value="DHH phosphoesterases"/>
    <property type="match status" value="1"/>
</dbReference>
<evidence type="ECO:0000259" key="7">
    <source>
        <dbReference type="Pfam" id="PF02272"/>
    </source>
</evidence>
<keyword evidence="5 9" id="KW-0269">Exonuclease</keyword>
<evidence type="ECO:0000256" key="4">
    <source>
        <dbReference type="ARBA" id="ARBA00022801"/>
    </source>
</evidence>
<evidence type="ECO:0000259" key="8">
    <source>
        <dbReference type="Pfam" id="PF17768"/>
    </source>
</evidence>
<dbReference type="Pfam" id="PF17768">
    <property type="entry name" value="RecJ_OB"/>
    <property type="match status" value="1"/>
</dbReference>
<keyword evidence="4 9" id="KW-0378">Hydrolase</keyword>
<dbReference type="Gene3D" id="3.90.1640.30">
    <property type="match status" value="1"/>
</dbReference>
<dbReference type="InterPro" id="IPR041122">
    <property type="entry name" value="RecJ_OB"/>
</dbReference>
<dbReference type="Pfam" id="PF02272">
    <property type="entry name" value="DHHA1"/>
    <property type="match status" value="1"/>
</dbReference>
<evidence type="ECO:0000256" key="3">
    <source>
        <dbReference type="ARBA" id="ARBA00022722"/>
    </source>
</evidence>
<dbReference type="EMBL" id="LS483426">
    <property type="protein sequence ID" value="SQH24094.1"/>
    <property type="molecule type" value="Genomic_DNA"/>
</dbReference>
<dbReference type="PANTHER" id="PTHR30255:SF2">
    <property type="entry name" value="SINGLE-STRANDED-DNA-SPECIFIC EXONUCLEASE RECJ"/>
    <property type="match status" value="1"/>
</dbReference>
<dbReference type="AlphaFoldDB" id="A0AAX2J1Q9"/>
<dbReference type="GO" id="GO:0008409">
    <property type="term" value="F:5'-3' exonuclease activity"/>
    <property type="evidence" value="ECO:0007669"/>
    <property type="project" value="InterPro"/>
</dbReference>